<evidence type="ECO:0000313" key="1">
    <source>
        <dbReference type="EMBL" id="KAJ8892826.1"/>
    </source>
</evidence>
<feature type="non-terminal residue" evidence="1">
    <location>
        <position position="256"/>
    </location>
</feature>
<accession>A0ABQ9I864</accession>
<protein>
    <submittedName>
        <fullName evidence="1">Uncharacterized protein</fullName>
    </submittedName>
</protein>
<dbReference type="EMBL" id="JARBHB010000002">
    <property type="protein sequence ID" value="KAJ8892826.1"/>
    <property type="molecule type" value="Genomic_DNA"/>
</dbReference>
<evidence type="ECO:0000313" key="2">
    <source>
        <dbReference type="Proteomes" id="UP001159363"/>
    </source>
</evidence>
<proteinExistence type="predicted"/>
<dbReference type="Proteomes" id="UP001159363">
    <property type="component" value="Chromosome 2"/>
</dbReference>
<organism evidence="1 2">
    <name type="scientific">Dryococelus australis</name>
    <dbReference type="NCBI Taxonomy" id="614101"/>
    <lineage>
        <taxon>Eukaryota</taxon>
        <taxon>Metazoa</taxon>
        <taxon>Ecdysozoa</taxon>
        <taxon>Arthropoda</taxon>
        <taxon>Hexapoda</taxon>
        <taxon>Insecta</taxon>
        <taxon>Pterygota</taxon>
        <taxon>Neoptera</taxon>
        <taxon>Polyneoptera</taxon>
        <taxon>Phasmatodea</taxon>
        <taxon>Verophasmatodea</taxon>
        <taxon>Anareolatae</taxon>
        <taxon>Phasmatidae</taxon>
        <taxon>Eurycanthinae</taxon>
        <taxon>Dryococelus</taxon>
    </lineage>
</organism>
<gene>
    <name evidence="1" type="ORF">PR048_005407</name>
</gene>
<reference evidence="1 2" key="1">
    <citation type="submission" date="2023-02" db="EMBL/GenBank/DDBJ databases">
        <title>LHISI_Scaffold_Assembly.</title>
        <authorList>
            <person name="Stuart O.P."/>
            <person name="Cleave R."/>
            <person name="Magrath M.J.L."/>
            <person name="Mikheyev A.S."/>
        </authorList>
    </citation>
    <scope>NUCLEOTIDE SEQUENCE [LARGE SCALE GENOMIC DNA]</scope>
    <source>
        <strain evidence="1">Daus_M_001</strain>
        <tissue evidence="1">Leg muscle</tissue>
    </source>
</reference>
<comment type="caution">
    <text evidence="1">The sequence shown here is derived from an EMBL/GenBank/DDBJ whole genome shotgun (WGS) entry which is preliminary data.</text>
</comment>
<sequence>MRQKKQLDIHIKSYGKEDIALKKTSLMDFWMLSLALQLSMDGPNHHVLRDHNTVLNIGSCSFHVLHNDFKTGCSTTGWDIQEILGFLREDHQSTTGSSDITLKFVSHTWQENLPVTEKALVIPKLKCFVENVDKVRKHNLHRLIPLKLKVFISVSKLWQPFLTAYETDKPMFFFLSEDLRKILVFVPQRFDGQLFNVEHQCIITDVDLGYAVEKEVEALIASNVVQGDILEARVSCRRLLVSLAEKLLQKSPVTYS</sequence>
<keyword evidence="2" id="KW-1185">Reference proteome</keyword>
<name>A0ABQ9I864_9NEOP</name>